<dbReference type="EMBL" id="BLKM01000389">
    <property type="protein sequence ID" value="GFG32876.1"/>
    <property type="molecule type" value="Genomic_DNA"/>
</dbReference>
<evidence type="ECO:0000256" key="1">
    <source>
        <dbReference type="SAM" id="Phobius"/>
    </source>
</evidence>
<name>A0A6L2PKJ4_COPFO</name>
<proteinExistence type="predicted"/>
<sequence length="408" mass="46337">MGRTRRRISLTLWMLFLCVMGAVSTVREIHDCGQQKDCLRCDVDKGSNDDVDLWTPRCIKCARLIVVGSRQCVDRCPAGYREDWSSFVSYMGRICYETGFFGLPSRTLAIVVGTVSGAAICMGVLFGSFLYLRNRRHRISKPVLFPSNSARNRSLDQDTAERREFVKHVSALRCEAPVFLAMLNDTRRQVRELYHAGGHGDSAVQAYRPVLTDLARILTLLNRPEHLLETPPPDWEKLLAWGERVLRRYKKQNPHQVAQAQLVTFLQVPIQINQASSSSSSSVYHSPEPHQRALTTFQPVASDKYVNGQNNQNHHTGVPENHSLQELAVSAFDNNYNNTHLACSDAVLRRDATLLQPSLINGDFSQSWEFSPANYTILAEWSENRDYLDEDDFFTLGFRPQDEITTEL</sequence>
<reference evidence="4" key="1">
    <citation type="submission" date="2020-01" db="EMBL/GenBank/DDBJ databases">
        <title>Draft genome sequence of the Termite Coptotermes fromosanus.</title>
        <authorList>
            <person name="Itakura S."/>
            <person name="Yosikawa Y."/>
            <person name="Umezawa K."/>
        </authorList>
    </citation>
    <scope>NUCLEOTIDE SEQUENCE [LARGE SCALE GENOMIC DNA]</scope>
</reference>
<evidence type="ECO:0000256" key="2">
    <source>
        <dbReference type="SAM" id="SignalP"/>
    </source>
</evidence>
<keyword evidence="1" id="KW-0472">Membrane</keyword>
<keyword evidence="1" id="KW-0812">Transmembrane</keyword>
<protein>
    <recommendedName>
        <fullName evidence="5">TNFR-Cys domain-containing protein</fullName>
    </recommendedName>
</protein>
<evidence type="ECO:0000313" key="4">
    <source>
        <dbReference type="Proteomes" id="UP000502823"/>
    </source>
</evidence>
<gene>
    <name evidence="3" type="ORF">Cfor_06361</name>
</gene>
<comment type="caution">
    <text evidence="3">The sequence shown here is derived from an EMBL/GenBank/DDBJ whole genome shotgun (WGS) entry which is preliminary data.</text>
</comment>
<dbReference type="FunCoup" id="A0A6L2PKJ4">
    <property type="interactions" value="50"/>
</dbReference>
<evidence type="ECO:0008006" key="5">
    <source>
        <dbReference type="Google" id="ProtNLM"/>
    </source>
</evidence>
<keyword evidence="2" id="KW-0732">Signal</keyword>
<keyword evidence="4" id="KW-1185">Reference proteome</keyword>
<feature type="signal peptide" evidence="2">
    <location>
        <begin position="1"/>
        <end position="25"/>
    </location>
</feature>
<feature type="chain" id="PRO_5026944106" description="TNFR-Cys domain-containing protein" evidence="2">
    <location>
        <begin position="26"/>
        <end position="408"/>
    </location>
</feature>
<feature type="transmembrane region" description="Helical" evidence="1">
    <location>
        <begin position="108"/>
        <end position="132"/>
    </location>
</feature>
<organism evidence="3 4">
    <name type="scientific">Coptotermes formosanus</name>
    <name type="common">Formosan subterranean termite</name>
    <dbReference type="NCBI Taxonomy" id="36987"/>
    <lineage>
        <taxon>Eukaryota</taxon>
        <taxon>Metazoa</taxon>
        <taxon>Ecdysozoa</taxon>
        <taxon>Arthropoda</taxon>
        <taxon>Hexapoda</taxon>
        <taxon>Insecta</taxon>
        <taxon>Pterygota</taxon>
        <taxon>Neoptera</taxon>
        <taxon>Polyneoptera</taxon>
        <taxon>Dictyoptera</taxon>
        <taxon>Blattodea</taxon>
        <taxon>Blattoidea</taxon>
        <taxon>Termitoidae</taxon>
        <taxon>Rhinotermitidae</taxon>
        <taxon>Coptotermes</taxon>
    </lineage>
</organism>
<evidence type="ECO:0000313" key="3">
    <source>
        <dbReference type="EMBL" id="GFG32876.1"/>
    </source>
</evidence>
<keyword evidence="1" id="KW-1133">Transmembrane helix</keyword>
<dbReference type="Proteomes" id="UP000502823">
    <property type="component" value="Unassembled WGS sequence"/>
</dbReference>
<dbReference type="AlphaFoldDB" id="A0A6L2PKJ4"/>
<accession>A0A6L2PKJ4</accession>
<dbReference type="OrthoDB" id="7323052at2759"/>
<dbReference type="InParanoid" id="A0A6L2PKJ4"/>